<dbReference type="GO" id="GO:0032259">
    <property type="term" value="P:methylation"/>
    <property type="evidence" value="ECO:0007669"/>
    <property type="project" value="UniProtKB-KW"/>
</dbReference>
<dbReference type="InterPro" id="IPR012327">
    <property type="entry name" value="MeTrfase_D12"/>
</dbReference>
<name>A0ABS2WUQ9_9BACT</name>
<dbReference type="PROSITE" id="PS00092">
    <property type="entry name" value="N6_MTASE"/>
    <property type="match status" value="1"/>
</dbReference>
<evidence type="ECO:0000256" key="7">
    <source>
        <dbReference type="RuleBase" id="RU361257"/>
    </source>
</evidence>
<dbReference type="RefSeq" id="WP_205459958.1">
    <property type="nucleotide sequence ID" value="NZ_JAFHKK010000036.1"/>
</dbReference>
<keyword evidence="4 7" id="KW-0808">Transferase</keyword>
<reference evidence="8 9" key="3">
    <citation type="submission" date="2021-02" db="EMBL/GenBank/DDBJ databases">
        <authorList>
            <person name="Merkel A.Y."/>
        </authorList>
    </citation>
    <scope>NUCLEOTIDE SEQUENCE [LARGE SCALE GENOMIC DNA]</scope>
    <source>
        <strain evidence="8 9">T05b</strain>
    </source>
</reference>
<comment type="similarity">
    <text evidence="1 7">Belongs to the N(4)/N(6)-methyltransferase family.</text>
</comment>
<evidence type="ECO:0000256" key="1">
    <source>
        <dbReference type="ARBA" id="ARBA00006594"/>
    </source>
</evidence>
<dbReference type="InterPro" id="IPR029063">
    <property type="entry name" value="SAM-dependent_MTases_sf"/>
</dbReference>
<keyword evidence="3 7" id="KW-0489">Methyltransferase</keyword>
<comment type="catalytic activity">
    <reaction evidence="6 7">
        <text>a 2'-deoxyadenosine in DNA + S-adenosyl-L-methionine = an N(6)-methyl-2'-deoxyadenosine in DNA + S-adenosyl-L-homocysteine + H(+)</text>
        <dbReference type="Rhea" id="RHEA:15197"/>
        <dbReference type="Rhea" id="RHEA-COMP:12418"/>
        <dbReference type="Rhea" id="RHEA-COMP:12419"/>
        <dbReference type="ChEBI" id="CHEBI:15378"/>
        <dbReference type="ChEBI" id="CHEBI:57856"/>
        <dbReference type="ChEBI" id="CHEBI:59789"/>
        <dbReference type="ChEBI" id="CHEBI:90615"/>
        <dbReference type="ChEBI" id="CHEBI:90616"/>
        <dbReference type="EC" id="2.1.1.72"/>
    </reaction>
</comment>
<gene>
    <name evidence="8" type="ORF">JWV37_11445</name>
</gene>
<dbReference type="InterPro" id="IPR002052">
    <property type="entry name" value="DNA_methylase_N6_adenine_CS"/>
</dbReference>
<organism evidence="8 9">
    <name type="scientific">Sulfurospirillum tamanense</name>
    <dbReference type="NCBI Taxonomy" id="2813362"/>
    <lineage>
        <taxon>Bacteria</taxon>
        <taxon>Pseudomonadati</taxon>
        <taxon>Campylobacterota</taxon>
        <taxon>Epsilonproteobacteria</taxon>
        <taxon>Campylobacterales</taxon>
        <taxon>Sulfurospirillaceae</taxon>
        <taxon>Sulfurospirillum</taxon>
    </lineage>
</organism>
<dbReference type="PANTHER" id="PTHR30481:SF3">
    <property type="entry name" value="DNA ADENINE METHYLASE"/>
    <property type="match status" value="1"/>
</dbReference>
<dbReference type="PRINTS" id="PR00505">
    <property type="entry name" value="D12N6MTFRASE"/>
</dbReference>
<dbReference type="EC" id="2.1.1.72" evidence="2 7"/>
<evidence type="ECO:0000313" key="8">
    <source>
        <dbReference type="EMBL" id="MBN2965397.1"/>
    </source>
</evidence>
<evidence type="ECO:0000256" key="2">
    <source>
        <dbReference type="ARBA" id="ARBA00011900"/>
    </source>
</evidence>
<keyword evidence="9" id="KW-1185">Reference proteome</keyword>
<evidence type="ECO:0000256" key="3">
    <source>
        <dbReference type="ARBA" id="ARBA00022603"/>
    </source>
</evidence>
<dbReference type="PIRSF" id="PIRSF000398">
    <property type="entry name" value="M_m6A_EcoRV"/>
    <property type="match status" value="1"/>
</dbReference>
<dbReference type="SUPFAM" id="SSF53335">
    <property type="entry name" value="S-adenosyl-L-methionine-dependent methyltransferases"/>
    <property type="match status" value="1"/>
</dbReference>
<dbReference type="InterPro" id="IPR012263">
    <property type="entry name" value="M_m6A_EcoRV"/>
</dbReference>
<sequence>MTAPTLYPTKPFLKWVGGKRALVDEIIGRMPERFGAYFEPFVGGGALFFELKKRGMLEGKKAYLFDANKELINAYNVVKNTPTELLANLRVFEQNHCHDAYYEVRAMDREDPFTSLAPALRAARFIYLNKTCFNGLYRVNAKGFYNVPMGRYKNPAICDESLIYGASRALQDAEVLHVDFAKVLDFAKKGDFVYFDPPYYPLTPTSSFTSYNQDVFLEDEQKRLFDTFEKLAKKGLHAMLSNSDTEFIKELYKDYQIDFVEMNRFINSKSGGRGKIKEILIRK</sequence>
<evidence type="ECO:0000256" key="6">
    <source>
        <dbReference type="ARBA" id="ARBA00047942"/>
    </source>
</evidence>
<dbReference type="Proteomes" id="UP000703590">
    <property type="component" value="Unassembled WGS sequence"/>
</dbReference>
<evidence type="ECO:0000313" key="9">
    <source>
        <dbReference type="Proteomes" id="UP000703590"/>
    </source>
</evidence>
<evidence type="ECO:0000256" key="4">
    <source>
        <dbReference type="ARBA" id="ARBA00022679"/>
    </source>
</evidence>
<reference evidence="8 9" key="1">
    <citation type="submission" date="2021-02" db="EMBL/GenBank/DDBJ databases">
        <title>Sulfurospirillum tamanensis sp. nov.</title>
        <authorList>
            <person name="Frolova A."/>
            <person name="Merkel A."/>
            <person name="Slobodkin A."/>
        </authorList>
    </citation>
    <scope>NUCLEOTIDE SEQUENCE [LARGE SCALE GENOMIC DNA]</scope>
    <source>
        <strain evidence="8 9">T05b</strain>
    </source>
</reference>
<dbReference type="InterPro" id="IPR023095">
    <property type="entry name" value="Ade_MeTrfase_dom_2"/>
</dbReference>
<dbReference type="Pfam" id="PF02086">
    <property type="entry name" value="MethyltransfD12"/>
    <property type="match status" value="1"/>
</dbReference>
<dbReference type="GO" id="GO:0008168">
    <property type="term" value="F:methyltransferase activity"/>
    <property type="evidence" value="ECO:0007669"/>
    <property type="project" value="UniProtKB-KW"/>
</dbReference>
<accession>A0ABS2WUQ9</accession>
<protein>
    <recommendedName>
        <fullName evidence="2 7">Site-specific DNA-methyltransferase (adenine-specific)</fullName>
        <ecNumber evidence="2 7">2.1.1.72</ecNumber>
    </recommendedName>
</protein>
<evidence type="ECO:0000256" key="5">
    <source>
        <dbReference type="ARBA" id="ARBA00022691"/>
    </source>
</evidence>
<dbReference type="Gene3D" id="3.40.50.150">
    <property type="entry name" value="Vaccinia Virus protein VP39"/>
    <property type="match status" value="1"/>
</dbReference>
<proteinExistence type="inferred from homology"/>
<dbReference type="PANTHER" id="PTHR30481">
    <property type="entry name" value="DNA ADENINE METHYLASE"/>
    <property type="match status" value="1"/>
</dbReference>
<comment type="caution">
    <text evidence="8">The sequence shown here is derived from an EMBL/GenBank/DDBJ whole genome shotgun (WGS) entry which is preliminary data.</text>
</comment>
<keyword evidence="5 7" id="KW-0949">S-adenosyl-L-methionine</keyword>
<dbReference type="Gene3D" id="1.10.1020.10">
    <property type="entry name" value="Adenine-specific Methyltransferase, Domain 2"/>
    <property type="match status" value="1"/>
</dbReference>
<reference evidence="9" key="2">
    <citation type="submission" date="2021-02" db="EMBL/GenBank/DDBJ databases">
        <title>Sulfurospirillum tamanensis sp. nov.</title>
        <authorList>
            <person name="Merkel A.Y."/>
        </authorList>
    </citation>
    <scope>NUCLEOTIDE SEQUENCE [LARGE SCALE GENOMIC DNA]</scope>
    <source>
        <strain evidence="9">T05b</strain>
    </source>
</reference>
<dbReference type="NCBIfam" id="TIGR00571">
    <property type="entry name" value="dam"/>
    <property type="match status" value="1"/>
</dbReference>
<dbReference type="EMBL" id="JAFHKK010000036">
    <property type="protein sequence ID" value="MBN2965397.1"/>
    <property type="molecule type" value="Genomic_DNA"/>
</dbReference>